<evidence type="ECO:0000313" key="1">
    <source>
        <dbReference type="EMBL" id="MCI41323.1"/>
    </source>
</evidence>
<comment type="caution">
    <text evidence="1">The sequence shown here is derived from an EMBL/GenBank/DDBJ whole genome shotgun (WGS) entry which is preliminary data.</text>
</comment>
<dbReference type="AlphaFoldDB" id="A0A392RXF3"/>
<protein>
    <submittedName>
        <fullName evidence="1">Uncharacterized protein</fullName>
    </submittedName>
</protein>
<dbReference type="Proteomes" id="UP000265520">
    <property type="component" value="Unassembled WGS sequence"/>
</dbReference>
<name>A0A392RXF3_9FABA</name>
<evidence type="ECO:0000313" key="2">
    <source>
        <dbReference type="Proteomes" id="UP000265520"/>
    </source>
</evidence>
<proteinExistence type="predicted"/>
<accession>A0A392RXF3</accession>
<organism evidence="1 2">
    <name type="scientific">Trifolium medium</name>
    <dbReference type="NCBI Taxonomy" id="97028"/>
    <lineage>
        <taxon>Eukaryota</taxon>
        <taxon>Viridiplantae</taxon>
        <taxon>Streptophyta</taxon>
        <taxon>Embryophyta</taxon>
        <taxon>Tracheophyta</taxon>
        <taxon>Spermatophyta</taxon>
        <taxon>Magnoliopsida</taxon>
        <taxon>eudicotyledons</taxon>
        <taxon>Gunneridae</taxon>
        <taxon>Pentapetalae</taxon>
        <taxon>rosids</taxon>
        <taxon>fabids</taxon>
        <taxon>Fabales</taxon>
        <taxon>Fabaceae</taxon>
        <taxon>Papilionoideae</taxon>
        <taxon>50 kb inversion clade</taxon>
        <taxon>NPAAA clade</taxon>
        <taxon>Hologalegina</taxon>
        <taxon>IRL clade</taxon>
        <taxon>Trifolieae</taxon>
        <taxon>Trifolium</taxon>
    </lineage>
</organism>
<feature type="non-terminal residue" evidence="1">
    <location>
        <position position="1"/>
    </location>
</feature>
<reference evidence="1 2" key="1">
    <citation type="journal article" date="2018" name="Front. Plant Sci.">
        <title>Red Clover (Trifolium pratense) and Zigzag Clover (T. medium) - A Picture of Genomic Similarities and Differences.</title>
        <authorList>
            <person name="Dluhosova J."/>
            <person name="Istvanek J."/>
            <person name="Nedelnik J."/>
            <person name="Repkova J."/>
        </authorList>
    </citation>
    <scope>NUCLEOTIDE SEQUENCE [LARGE SCALE GENOMIC DNA]</scope>
    <source>
        <strain evidence="2">cv. 10/8</strain>
        <tissue evidence="1">Leaf</tissue>
    </source>
</reference>
<keyword evidence="2" id="KW-1185">Reference proteome</keyword>
<dbReference type="EMBL" id="LXQA010290775">
    <property type="protein sequence ID" value="MCI41323.1"/>
    <property type="molecule type" value="Genomic_DNA"/>
</dbReference>
<sequence>TLDGNTGSFESRSTAIQMLRLLLQFGINSTWT</sequence>